<dbReference type="CDD" id="cd00776">
    <property type="entry name" value="AsxRS_core"/>
    <property type="match status" value="1"/>
</dbReference>
<dbReference type="GO" id="GO:0016874">
    <property type="term" value="F:ligase activity"/>
    <property type="evidence" value="ECO:0007669"/>
    <property type="project" value="UniProtKB-KW"/>
</dbReference>
<keyword evidence="8" id="KW-0648">Protein biosynthesis</keyword>
<dbReference type="Pfam" id="PF01336">
    <property type="entry name" value="tRNA_anti-codon"/>
    <property type="match status" value="1"/>
</dbReference>
<evidence type="ECO:0000256" key="1">
    <source>
        <dbReference type="ARBA" id="ARBA00004496"/>
    </source>
</evidence>
<keyword evidence="6" id="KW-0547">Nucleotide-binding</keyword>
<dbReference type="InterPro" id="IPR004365">
    <property type="entry name" value="NA-bd_OB_tRNA"/>
</dbReference>
<gene>
    <name evidence="13" type="ORF">ADUPG1_000184</name>
</gene>
<dbReference type="Gene3D" id="3.30.930.10">
    <property type="entry name" value="Bira Bifunctional Protein, Domain 2"/>
    <property type="match status" value="1"/>
</dbReference>
<evidence type="ECO:0000313" key="14">
    <source>
        <dbReference type="Proteomes" id="UP001057375"/>
    </source>
</evidence>
<dbReference type="PRINTS" id="PR01042">
    <property type="entry name" value="TRNASYNTHASP"/>
</dbReference>
<dbReference type="InterPro" id="IPR002312">
    <property type="entry name" value="Asp/Asn-tRNA-synth_IIb"/>
</dbReference>
<keyword evidence="5 13" id="KW-0436">Ligase</keyword>
<keyword evidence="9" id="KW-0030">Aminoacyl-tRNA synthetase</keyword>
<evidence type="ECO:0000256" key="3">
    <source>
        <dbReference type="ARBA" id="ARBA00012816"/>
    </source>
</evidence>
<dbReference type="Proteomes" id="UP001057375">
    <property type="component" value="Unassembled WGS sequence"/>
</dbReference>
<reference evidence="13" key="1">
    <citation type="submission" date="2022-03" db="EMBL/GenBank/DDBJ databases">
        <title>Draft genome sequence of Aduncisulcus paluster, a free-living microaerophilic Fornicata.</title>
        <authorList>
            <person name="Yuyama I."/>
            <person name="Kume K."/>
            <person name="Tamura T."/>
            <person name="Inagaki Y."/>
            <person name="Hashimoto T."/>
        </authorList>
    </citation>
    <scope>NUCLEOTIDE SEQUENCE</scope>
    <source>
        <strain evidence="13">NY0171</strain>
    </source>
</reference>
<evidence type="ECO:0000256" key="7">
    <source>
        <dbReference type="ARBA" id="ARBA00022840"/>
    </source>
</evidence>
<keyword evidence="7" id="KW-0067">ATP-binding</keyword>
<dbReference type="Pfam" id="PF00152">
    <property type="entry name" value="tRNA-synt_2"/>
    <property type="match status" value="1"/>
</dbReference>
<evidence type="ECO:0000256" key="8">
    <source>
        <dbReference type="ARBA" id="ARBA00022917"/>
    </source>
</evidence>
<dbReference type="InterPro" id="IPR004522">
    <property type="entry name" value="Asn-tRNA-ligase"/>
</dbReference>
<accession>A0ABQ5K5E1</accession>
<dbReference type="EC" id="6.1.1.22" evidence="3"/>
<evidence type="ECO:0000256" key="11">
    <source>
        <dbReference type="ARBA" id="ARBA00047844"/>
    </source>
</evidence>
<dbReference type="PANTHER" id="PTHR22594:SF16">
    <property type="entry name" value="ASPARAGINE--TRNA LIGASE, CYTOPLASMIC"/>
    <property type="match status" value="1"/>
</dbReference>
<dbReference type="CDD" id="cd04323">
    <property type="entry name" value="AsnRS_cyto_like_N"/>
    <property type="match status" value="1"/>
</dbReference>
<evidence type="ECO:0000256" key="10">
    <source>
        <dbReference type="ARBA" id="ARBA00029886"/>
    </source>
</evidence>
<keyword evidence="14" id="KW-1185">Reference proteome</keyword>
<keyword evidence="4" id="KW-0963">Cytoplasm</keyword>
<dbReference type="Gene3D" id="2.40.50.140">
    <property type="entry name" value="Nucleic acid-binding proteins"/>
    <property type="match status" value="1"/>
</dbReference>
<dbReference type="PANTHER" id="PTHR22594">
    <property type="entry name" value="ASPARTYL/LYSYL-TRNA SYNTHETASE"/>
    <property type="match status" value="1"/>
</dbReference>
<dbReference type="SUPFAM" id="SSF50249">
    <property type="entry name" value="Nucleic acid-binding proteins"/>
    <property type="match status" value="1"/>
</dbReference>
<dbReference type="InterPro" id="IPR006195">
    <property type="entry name" value="aa-tRNA-synth_II"/>
</dbReference>
<dbReference type="NCBIfam" id="TIGR00457">
    <property type="entry name" value="asnS"/>
    <property type="match status" value="1"/>
</dbReference>
<comment type="subcellular location">
    <subcellularLocation>
        <location evidence="1">Cytoplasm</location>
    </subcellularLocation>
</comment>
<proteinExistence type="inferred from homology"/>
<feature type="domain" description="Aminoacyl-transfer RNA synthetases class-II family profile" evidence="12">
    <location>
        <begin position="126"/>
        <end position="425"/>
    </location>
</feature>
<evidence type="ECO:0000256" key="5">
    <source>
        <dbReference type="ARBA" id="ARBA00022598"/>
    </source>
</evidence>
<dbReference type="InterPro" id="IPR045864">
    <property type="entry name" value="aa-tRNA-synth_II/BPL/LPL"/>
</dbReference>
<dbReference type="EMBL" id="BQXS01000057">
    <property type="protein sequence ID" value="GKT27791.1"/>
    <property type="molecule type" value="Genomic_DNA"/>
</dbReference>
<evidence type="ECO:0000259" key="12">
    <source>
        <dbReference type="PROSITE" id="PS50862"/>
    </source>
</evidence>
<dbReference type="SUPFAM" id="SSF55681">
    <property type="entry name" value="Class II aaRS and biotin synthetases"/>
    <property type="match status" value="1"/>
</dbReference>
<evidence type="ECO:0000313" key="13">
    <source>
        <dbReference type="EMBL" id="GKT27791.1"/>
    </source>
</evidence>
<sequence length="433" mass="49862">MEGEVEFHTFVGWIHRLRKQGSLLFIILRTHKEPHAYIQCVMKGKLAKTCSKNPGVYREATISLTGTLHDDARAPGGVELKVTDWELIGPSDEEIEGRIRPESGPEVMADNRHIQLRGTHMSNVVKLRAAILRGFRHHFEEEDVTEVSPPTIVQTQVEGGSTLFKLKYFDQEAYLTQSSQLYLETACPAVGDCFCVLPSFRAEKSRTRRHVSEFTHLEMEYAFIDFEGLLTRLEKMVKDVVKYVCEKKGDLLEEVNPGMVEKCKTLVEEPFIRMKYTEAIDWLKEHEVYKNEEEKIFYTYEDDIPEKPERFMVDTIGKPILLTHFPTHQKPFYMKTPADHPEVTESVDLLMPSVGEIIGGSMREGDYEKIMDGFKREGIKPDPYYWYTDLRKFGSFPHGGAGVGVDRFVCWLGGIDHIRDVILYPRNCNRCKP</sequence>
<comment type="catalytic activity">
    <reaction evidence="11">
        <text>tRNA(Asn) + L-asparagine + ATP = L-asparaginyl-tRNA(Asn) + AMP + diphosphate + H(+)</text>
        <dbReference type="Rhea" id="RHEA:11180"/>
        <dbReference type="Rhea" id="RHEA-COMP:9659"/>
        <dbReference type="Rhea" id="RHEA-COMP:9674"/>
        <dbReference type="ChEBI" id="CHEBI:15378"/>
        <dbReference type="ChEBI" id="CHEBI:30616"/>
        <dbReference type="ChEBI" id="CHEBI:33019"/>
        <dbReference type="ChEBI" id="CHEBI:58048"/>
        <dbReference type="ChEBI" id="CHEBI:78442"/>
        <dbReference type="ChEBI" id="CHEBI:78515"/>
        <dbReference type="ChEBI" id="CHEBI:456215"/>
        <dbReference type="EC" id="6.1.1.22"/>
    </reaction>
</comment>
<organism evidence="13 14">
    <name type="scientific">Aduncisulcus paluster</name>
    <dbReference type="NCBI Taxonomy" id="2918883"/>
    <lineage>
        <taxon>Eukaryota</taxon>
        <taxon>Metamonada</taxon>
        <taxon>Carpediemonas-like organisms</taxon>
        <taxon>Aduncisulcus</taxon>
    </lineage>
</organism>
<dbReference type="InterPro" id="IPR004364">
    <property type="entry name" value="Aa-tRNA-synt_II"/>
</dbReference>
<dbReference type="PROSITE" id="PS50862">
    <property type="entry name" value="AA_TRNA_LIGASE_II"/>
    <property type="match status" value="1"/>
</dbReference>
<evidence type="ECO:0000256" key="2">
    <source>
        <dbReference type="ARBA" id="ARBA00008226"/>
    </source>
</evidence>
<name>A0ABQ5K5E1_9EUKA</name>
<dbReference type="InterPro" id="IPR012340">
    <property type="entry name" value="NA-bd_OB-fold"/>
</dbReference>
<comment type="similarity">
    <text evidence="2">Belongs to the class-II aminoacyl-tRNA synthetase family.</text>
</comment>
<evidence type="ECO:0000256" key="4">
    <source>
        <dbReference type="ARBA" id="ARBA00022490"/>
    </source>
</evidence>
<evidence type="ECO:0000256" key="9">
    <source>
        <dbReference type="ARBA" id="ARBA00023146"/>
    </source>
</evidence>
<evidence type="ECO:0000256" key="6">
    <source>
        <dbReference type="ARBA" id="ARBA00022741"/>
    </source>
</evidence>
<comment type="caution">
    <text evidence="13">The sequence shown here is derived from an EMBL/GenBank/DDBJ whole genome shotgun (WGS) entry which is preliminary data.</text>
</comment>
<protein>
    <recommendedName>
        <fullName evidence="3">asparagine--tRNA ligase</fullName>
        <ecNumber evidence="3">6.1.1.22</ecNumber>
    </recommendedName>
    <alternativeName>
        <fullName evidence="10">Asparaginyl-tRNA synthetase</fullName>
    </alternativeName>
</protein>